<reference evidence="1" key="1">
    <citation type="submission" date="2020-03" db="EMBL/GenBank/DDBJ databases">
        <title>The deep terrestrial virosphere.</title>
        <authorList>
            <person name="Holmfeldt K."/>
            <person name="Nilsson E."/>
            <person name="Simone D."/>
            <person name="Lopez-Fernandez M."/>
            <person name="Wu X."/>
            <person name="de Brujin I."/>
            <person name="Lundin D."/>
            <person name="Andersson A."/>
            <person name="Bertilsson S."/>
            <person name="Dopson M."/>
        </authorList>
    </citation>
    <scope>NUCLEOTIDE SEQUENCE</scope>
    <source>
        <strain evidence="1">TM448A00919</strain>
        <strain evidence="2">TM448B01113</strain>
    </source>
</reference>
<dbReference type="EMBL" id="MT144081">
    <property type="protein sequence ID" value="QJA48353.1"/>
    <property type="molecule type" value="Genomic_DNA"/>
</dbReference>
<name>A0A6H1ZKA1_9ZZZZ</name>
<protein>
    <submittedName>
        <fullName evidence="1">Uncharacterized protein</fullName>
    </submittedName>
</protein>
<sequence length="86" mass="9831">MILLVNKKDNTRAIFLAESDGDIKVLSFLYETHVCWGFYQIAIVTDSNKKVAQVAPILKLYPNCKGIGWLHSPTGFVEDYQKRKIE</sequence>
<gene>
    <name evidence="1" type="ORF">TM448A00919_0013</name>
    <name evidence="2" type="ORF">TM448B01113_0011</name>
</gene>
<proteinExistence type="predicted"/>
<dbReference type="AlphaFoldDB" id="A0A6H1ZKA1"/>
<evidence type="ECO:0000313" key="2">
    <source>
        <dbReference type="EMBL" id="QJH97895.1"/>
    </source>
</evidence>
<dbReference type="EMBL" id="MT144706">
    <property type="protein sequence ID" value="QJH97895.1"/>
    <property type="molecule type" value="Genomic_DNA"/>
</dbReference>
<evidence type="ECO:0000313" key="1">
    <source>
        <dbReference type="EMBL" id="QJA48353.1"/>
    </source>
</evidence>
<accession>A0A6H1ZKA1</accession>
<organism evidence="1">
    <name type="scientific">viral metagenome</name>
    <dbReference type="NCBI Taxonomy" id="1070528"/>
    <lineage>
        <taxon>unclassified sequences</taxon>
        <taxon>metagenomes</taxon>
        <taxon>organismal metagenomes</taxon>
    </lineage>
</organism>